<dbReference type="InterPro" id="IPR006058">
    <property type="entry name" value="2Fe2S_fd_BS"/>
</dbReference>
<proteinExistence type="predicted"/>
<dbReference type="GO" id="GO:0051537">
    <property type="term" value="F:2 iron, 2 sulfur cluster binding"/>
    <property type="evidence" value="ECO:0007669"/>
    <property type="project" value="InterPro"/>
</dbReference>
<evidence type="ECO:0000313" key="3">
    <source>
        <dbReference type="Proteomes" id="UP000009340"/>
    </source>
</evidence>
<reference evidence="2" key="1">
    <citation type="submission" date="2012-07" db="EMBL/GenBank/DDBJ databases">
        <authorList>
            <person name="Cummings C."/>
        </authorList>
    </citation>
    <scope>NUCLEOTIDE SEQUENCE</scope>
    <source>
        <strain evidence="2">1330</strain>
    </source>
</reference>
<dbReference type="STRING" id="1073999.AFK62_13270"/>
<dbReference type="AlphaFoldDB" id="K7ZYS1"/>
<accession>K7ZYS1</accession>
<dbReference type="Proteomes" id="UP000009340">
    <property type="component" value="Unassembled WGS sequence"/>
</dbReference>
<sequence length="54" mass="6130">MMVEYQCREGYCGSCRCKLVAGQVQWLTKPLAFIQEGEILPCCCKPQGDIEIEM</sequence>
<dbReference type="InterPro" id="IPR036010">
    <property type="entry name" value="2Fe-2S_ferredoxin-like_sf"/>
</dbReference>
<gene>
    <name evidence="2" type="ORF">BN137_602</name>
</gene>
<comment type="caution">
    <text evidence="2">The sequence shown here is derived from an EMBL/GenBank/DDBJ whole genome shotgun (WGS) entry which is preliminary data.</text>
</comment>
<organism evidence="2 3">
    <name type="scientific">Cronobacter condimenti 1330</name>
    <dbReference type="NCBI Taxonomy" id="1073999"/>
    <lineage>
        <taxon>Bacteria</taxon>
        <taxon>Pseudomonadati</taxon>
        <taxon>Pseudomonadota</taxon>
        <taxon>Gammaproteobacteria</taxon>
        <taxon>Enterobacterales</taxon>
        <taxon>Enterobacteriaceae</taxon>
        <taxon>Cronobacter</taxon>
    </lineage>
</organism>
<evidence type="ECO:0000259" key="1">
    <source>
        <dbReference type="Pfam" id="PF00111"/>
    </source>
</evidence>
<name>K7ZYS1_9ENTR</name>
<dbReference type="CDD" id="cd00207">
    <property type="entry name" value="fer2"/>
    <property type="match status" value="1"/>
</dbReference>
<dbReference type="SUPFAM" id="SSF54292">
    <property type="entry name" value="2Fe-2S ferredoxin-like"/>
    <property type="match status" value="1"/>
</dbReference>
<dbReference type="InterPro" id="IPR012675">
    <property type="entry name" value="Beta-grasp_dom_sf"/>
</dbReference>
<dbReference type="NCBIfam" id="NF007985">
    <property type="entry name" value="PRK10713.1"/>
    <property type="match status" value="1"/>
</dbReference>
<feature type="domain" description="2Fe-2S ferredoxin-type" evidence="1">
    <location>
        <begin position="3"/>
        <end position="47"/>
    </location>
</feature>
<dbReference type="PROSITE" id="PS00197">
    <property type="entry name" value="2FE2S_FER_1"/>
    <property type="match status" value="1"/>
</dbReference>
<dbReference type="InterPro" id="IPR001041">
    <property type="entry name" value="2Fe-2S_ferredoxin-type"/>
</dbReference>
<dbReference type="Gene3D" id="3.10.20.30">
    <property type="match status" value="1"/>
</dbReference>
<dbReference type="eggNOG" id="COG1018">
    <property type="taxonomic scope" value="Bacteria"/>
</dbReference>
<dbReference type="Pfam" id="PF00111">
    <property type="entry name" value="Fer2"/>
    <property type="match status" value="1"/>
</dbReference>
<evidence type="ECO:0000313" key="2">
    <source>
        <dbReference type="EMBL" id="CCJ71265.1"/>
    </source>
</evidence>
<dbReference type="EMBL" id="CAKW01000022">
    <property type="protein sequence ID" value="CCJ71265.1"/>
    <property type="molecule type" value="Genomic_DNA"/>
</dbReference>
<protein>
    <submittedName>
        <fullName evidence="2">Ferredoxin</fullName>
    </submittedName>
</protein>